<keyword evidence="6" id="KW-0472">Membrane</keyword>
<evidence type="ECO:0000313" key="7">
    <source>
        <dbReference type="EMBL" id="CAB9512857.1"/>
    </source>
</evidence>
<reference evidence="7" key="1">
    <citation type="submission" date="2020-06" db="EMBL/GenBank/DDBJ databases">
        <authorList>
            <consortium name="Plant Systems Biology data submission"/>
        </authorList>
    </citation>
    <scope>NUCLEOTIDE SEQUENCE</scope>
    <source>
        <strain evidence="7">D6</strain>
    </source>
</reference>
<feature type="compositionally biased region" description="Low complexity" evidence="5">
    <location>
        <begin position="13"/>
        <end position="30"/>
    </location>
</feature>
<feature type="compositionally biased region" description="Basic and acidic residues" evidence="5">
    <location>
        <begin position="1"/>
        <end position="11"/>
    </location>
</feature>
<comment type="caution">
    <text evidence="7">The sequence shown here is derived from an EMBL/GenBank/DDBJ whole genome shotgun (WGS) entry which is preliminary data.</text>
</comment>
<dbReference type="PANTHER" id="PTHR48006">
    <property type="entry name" value="LEUCINE-RICH REPEAT-CONTAINING PROTEIN DDB_G0281931-RELATED"/>
    <property type="match status" value="1"/>
</dbReference>
<dbReference type="FunFam" id="3.80.10.10:FF:000041">
    <property type="entry name" value="LRR receptor-like serine/threonine-protein kinase ERECTA"/>
    <property type="match status" value="1"/>
</dbReference>
<feature type="compositionally biased region" description="Polar residues" evidence="5">
    <location>
        <begin position="264"/>
        <end position="275"/>
    </location>
</feature>
<keyword evidence="2" id="KW-1003">Cell membrane</keyword>
<dbReference type="EMBL" id="CAICTM010000557">
    <property type="protein sequence ID" value="CAB9512857.1"/>
    <property type="molecule type" value="Genomic_DNA"/>
</dbReference>
<evidence type="ECO:0000256" key="2">
    <source>
        <dbReference type="ARBA" id="ARBA00022475"/>
    </source>
</evidence>
<dbReference type="Gene3D" id="3.80.10.10">
    <property type="entry name" value="Ribonuclease Inhibitor"/>
    <property type="match status" value="3"/>
</dbReference>
<gene>
    <name evidence="7" type="ORF">SEMRO_558_G166310.1</name>
</gene>
<evidence type="ECO:0000256" key="4">
    <source>
        <dbReference type="ARBA" id="ARBA00022737"/>
    </source>
</evidence>
<feature type="region of interest" description="Disordered" evidence="5">
    <location>
        <begin position="1"/>
        <end position="41"/>
    </location>
</feature>
<proteinExistence type="predicted"/>
<feature type="region of interest" description="Disordered" evidence="5">
    <location>
        <begin position="222"/>
        <end position="294"/>
    </location>
</feature>
<dbReference type="SUPFAM" id="SSF52058">
    <property type="entry name" value="L domain-like"/>
    <property type="match status" value="1"/>
</dbReference>
<dbReference type="OrthoDB" id="38453at2759"/>
<keyword evidence="8" id="KW-1185">Reference proteome</keyword>
<feature type="region of interest" description="Disordered" evidence="5">
    <location>
        <begin position="75"/>
        <end position="94"/>
    </location>
</feature>
<keyword evidence="6" id="KW-0812">Transmembrane</keyword>
<dbReference type="InterPro" id="IPR051824">
    <property type="entry name" value="LRR_Rcpt-Like_S/T_Kinase"/>
</dbReference>
<keyword evidence="6" id="KW-1133">Transmembrane helix</keyword>
<sequence length="848" mass="92970">MKESDKLEKKSAAKATADATADGSGSNGIRSRSREASDEFDIIEHVVRPRLSNPMDTATCSANCNDSRLKAEHQKLTADQTKNPTATCTSSKRPADWTQEEAYLDIYGTGNASASGSGGSQPTDGVVRSLVLDTDEIAKMVEARQFIQPKNVGQDLLHVHAVTEGLSVPRPSLTRGPNVAPAMIRPGAYLEAPGTNLQRTRNARYSLLGVAASPHTTEGNAMAEEHQQNQVPSASMEAQQRDQHRDDTQEASAMEPDSLPNPNPDESSNDISASENPEGLAVAAMVSEDEETEPPCLPQAAEFDMDSSLRQKEESMKQFKTKILLAVIVFTTFMILLLAILIPRKVNTNTGNTESPRLAAPSSMPSQMPTSMNAYLMSLLPNHTMIMISEEADSPQSKAWHWLLKDREFLPSSSEDQIKQRYALVTLYYATRGDLWTDKNGWLHHDMDECKWYNKPDFGAKFLVSSIYNGYLTGFLEPMPDSHCGPDGLYQHLWLDGNNLVWTLPEELFLLSNLKTFSSAFNTLHGTISTLIGQLTALEGLVSSDMKDTRAIPSEIGFLTNLQVLSCRNCDLQGTMPLEFWKLTNLSHFGLEVNPELQGSIPTEVGKIEKLRWLVMDRCDLSGTLPKELGQLQHLEMMIVALNQMSGKLPTEIGLLKKILHFSVRNNKFHGTLPTELGKLTTSTLLSLWGNQLSGAVPSEYGLLTNLTISLNLKNNFFGGTIPTQLGLLSRLHELEFQGNQFTGPIPSEFGQLSSIGHLTFANNSLVGLFPQELASLQPSLHTLTLDGNPRLSGTIPEAVCNMNGSCISISWDQCNPVHGLFFDCSNLLCGCDCPCAAASRMGNKNQN</sequence>
<feature type="compositionally biased region" description="Polar residues" evidence="5">
    <location>
        <begin position="228"/>
        <end position="238"/>
    </location>
</feature>
<dbReference type="GO" id="GO:0005886">
    <property type="term" value="C:plasma membrane"/>
    <property type="evidence" value="ECO:0007669"/>
    <property type="project" value="UniProtKB-SubCell"/>
</dbReference>
<dbReference type="AlphaFoldDB" id="A0A9N8E1J5"/>
<evidence type="ECO:0000256" key="3">
    <source>
        <dbReference type="ARBA" id="ARBA00022614"/>
    </source>
</evidence>
<protein>
    <submittedName>
        <fullName evidence="7">Leucine Rich Repeat</fullName>
    </submittedName>
</protein>
<dbReference type="InterPro" id="IPR032675">
    <property type="entry name" value="LRR_dom_sf"/>
</dbReference>
<dbReference type="FunFam" id="3.80.10.10:FF:000383">
    <property type="entry name" value="Leucine-rich repeat receptor protein kinase EMS1"/>
    <property type="match status" value="1"/>
</dbReference>
<feature type="transmembrane region" description="Helical" evidence="6">
    <location>
        <begin position="323"/>
        <end position="342"/>
    </location>
</feature>
<feature type="compositionally biased region" description="Basic and acidic residues" evidence="5">
    <location>
        <begin position="239"/>
        <end position="248"/>
    </location>
</feature>
<dbReference type="Pfam" id="PF00560">
    <property type="entry name" value="LRR_1"/>
    <property type="match status" value="2"/>
</dbReference>
<organism evidence="7 8">
    <name type="scientific">Seminavis robusta</name>
    <dbReference type="NCBI Taxonomy" id="568900"/>
    <lineage>
        <taxon>Eukaryota</taxon>
        <taxon>Sar</taxon>
        <taxon>Stramenopiles</taxon>
        <taxon>Ochrophyta</taxon>
        <taxon>Bacillariophyta</taxon>
        <taxon>Bacillariophyceae</taxon>
        <taxon>Bacillariophycidae</taxon>
        <taxon>Naviculales</taxon>
        <taxon>Naviculaceae</taxon>
        <taxon>Seminavis</taxon>
    </lineage>
</organism>
<comment type="subcellular location">
    <subcellularLocation>
        <location evidence="1">Cell membrane</location>
    </subcellularLocation>
</comment>
<name>A0A9N8E1J5_9STRA</name>
<keyword evidence="3" id="KW-0433">Leucine-rich repeat</keyword>
<keyword evidence="4" id="KW-0677">Repeat</keyword>
<feature type="compositionally biased region" description="Polar residues" evidence="5">
    <location>
        <begin position="77"/>
        <end position="92"/>
    </location>
</feature>
<dbReference type="InterPro" id="IPR001611">
    <property type="entry name" value="Leu-rich_rpt"/>
</dbReference>
<evidence type="ECO:0000313" key="8">
    <source>
        <dbReference type="Proteomes" id="UP001153069"/>
    </source>
</evidence>
<dbReference type="Proteomes" id="UP001153069">
    <property type="component" value="Unassembled WGS sequence"/>
</dbReference>
<accession>A0A9N8E1J5</accession>
<evidence type="ECO:0000256" key="1">
    <source>
        <dbReference type="ARBA" id="ARBA00004236"/>
    </source>
</evidence>
<evidence type="ECO:0000256" key="5">
    <source>
        <dbReference type="SAM" id="MobiDB-lite"/>
    </source>
</evidence>
<feature type="compositionally biased region" description="Basic and acidic residues" evidence="5">
    <location>
        <begin position="32"/>
        <end position="41"/>
    </location>
</feature>
<evidence type="ECO:0000256" key="6">
    <source>
        <dbReference type="SAM" id="Phobius"/>
    </source>
</evidence>